<sequence>MLKTNLHIAIAHLLTGPFRFSILALLVLFIQGCATPVGIEPVDIQTGYQLNTESALSSGSPSEASKMVLRRNGLMDRFENEPEKVLAELHAELKPTGDEDKLFTLAELSLLHAQKTADHAYFLAAAVYAWSLLFPDDGQTIQFEPSDPRYRLTYDLYNQALAQGLASPEDGATEEVEVQIKPGIYQLPFGALDLSLDRNGLSWGGYNLEHFISTAFLEIRGFRNRYRSPGLGSTLAASISREHLAANIAGANRLGPQTKVPVTLLARFKQARSALATGQIKGQLALYANDQSKSVSVDGHVQPLEIDPTAAYAYRLNDNPLYSMEILNFIRGGLFAGAIPEDRAKDGLFTIYPYRPGKIPLVLVHGTASSPLRWAEMINELEGDPLIREKYQLWVFLYDSANPIAYSAGVLREALENTLNEFDPERKDAALQQMVVIGHSQGGLLTKLTAIDSGDRFWNLISDTPFDKIKVSPDVEALLKRTLFFKPLPFVKRVVFIATPQHGAMAAASEWVRGVVAKLVTLPQTMLRGLAQAAAATGDEKLLAKLRRPPTAADNMNPNNPGLQTLASIPVTAVPAHSIIAVDGDGPKEEGDDGVVAYLSAHIDEAVSEKVVRWNHSCQGQPEVVEEVRRVLLEHLATLSMAIN</sequence>
<accession>A0ABT1TBU8</accession>
<reference evidence="1 2" key="1">
    <citation type="submission" date="2022-07" db="EMBL/GenBank/DDBJ databases">
        <title>Methylomonas rivi sp. nov., Methylomonas rosea sp. nov., Methylomonas aureus sp. nov. and Methylomonas subterranea sp. nov., four novel methanotrophs isolated from a freshwater creek and the deep terrestrial subsurface.</title>
        <authorList>
            <person name="Abin C."/>
            <person name="Sankaranarayanan K."/>
            <person name="Garner C."/>
            <person name="Sindelar R."/>
            <person name="Kotary K."/>
            <person name="Garner R."/>
            <person name="Barclay S."/>
            <person name="Lawson P."/>
            <person name="Krumholz L."/>
        </authorList>
    </citation>
    <scope>NUCLEOTIDE SEQUENCE [LARGE SCALE GENOMIC DNA]</scope>
    <source>
        <strain evidence="1 2">SURF-2</strain>
    </source>
</reference>
<proteinExistence type="predicted"/>
<evidence type="ECO:0000313" key="2">
    <source>
        <dbReference type="Proteomes" id="UP001524499"/>
    </source>
</evidence>
<dbReference type="InterPro" id="IPR029058">
    <property type="entry name" value="AB_hydrolase_fold"/>
</dbReference>
<dbReference type="GO" id="GO:0016787">
    <property type="term" value="F:hydrolase activity"/>
    <property type="evidence" value="ECO:0007669"/>
    <property type="project" value="UniProtKB-KW"/>
</dbReference>
<gene>
    <name evidence="1" type="ORF">NP590_00610</name>
</gene>
<keyword evidence="1" id="KW-0378">Hydrolase</keyword>
<evidence type="ECO:0000313" key="1">
    <source>
        <dbReference type="EMBL" id="MCQ8102587.1"/>
    </source>
</evidence>
<name>A0ABT1TBU8_9GAMM</name>
<dbReference type="PROSITE" id="PS51257">
    <property type="entry name" value="PROKAR_LIPOPROTEIN"/>
    <property type="match status" value="1"/>
</dbReference>
<protein>
    <submittedName>
        <fullName evidence="1">Alpha/beta hydrolase</fullName>
    </submittedName>
</protein>
<organism evidence="1 2">
    <name type="scientific">Methylomonas subterranea</name>
    <dbReference type="NCBI Taxonomy" id="2952225"/>
    <lineage>
        <taxon>Bacteria</taxon>
        <taxon>Pseudomonadati</taxon>
        <taxon>Pseudomonadota</taxon>
        <taxon>Gammaproteobacteria</taxon>
        <taxon>Methylococcales</taxon>
        <taxon>Methylococcaceae</taxon>
        <taxon>Methylomonas</taxon>
    </lineage>
</organism>
<dbReference type="EMBL" id="JANIBJ010000001">
    <property type="protein sequence ID" value="MCQ8102587.1"/>
    <property type="molecule type" value="Genomic_DNA"/>
</dbReference>
<dbReference type="SUPFAM" id="SSF53474">
    <property type="entry name" value="alpha/beta-Hydrolases"/>
    <property type="match status" value="1"/>
</dbReference>
<dbReference type="RefSeq" id="WP_256600196.1">
    <property type="nucleotide sequence ID" value="NZ_JANIBJ010000001.1"/>
</dbReference>
<comment type="caution">
    <text evidence="1">The sequence shown here is derived from an EMBL/GenBank/DDBJ whole genome shotgun (WGS) entry which is preliminary data.</text>
</comment>
<keyword evidence="2" id="KW-1185">Reference proteome</keyword>
<dbReference type="Gene3D" id="3.40.50.1820">
    <property type="entry name" value="alpha/beta hydrolase"/>
    <property type="match status" value="1"/>
</dbReference>
<dbReference type="Proteomes" id="UP001524499">
    <property type="component" value="Unassembled WGS sequence"/>
</dbReference>